<evidence type="ECO:0000313" key="5">
    <source>
        <dbReference type="Proteomes" id="UP000623129"/>
    </source>
</evidence>
<organism evidence="4 5">
    <name type="scientific">Carex littledalei</name>
    <dbReference type="NCBI Taxonomy" id="544730"/>
    <lineage>
        <taxon>Eukaryota</taxon>
        <taxon>Viridiplantae</taxon>
        <taxon>Streptophyta</taxon>
        <taxon>Embryophyta</taxon>
        <taxon>Tracheophyta</taxon>
        <taxon>Spermatophyta</taxon>
        <taxon>Magnoliopsida</taxon>
        <taxon>Liliopsida</taxon>
        <taxon>Poales</taxon>
        <taxon>Cyperaceae</taxon>
        <taxon>Cyperoideae</taxon>
        <taxon>Cariceae</taxon>
        <taxon>Carex</taxon>
        <taxon>Carex subgen. Euthyceras</taxon>
    </lineage>
</organism>
<feature type="domain" description="F-box" evidence="3">
    <location>
        <begin position="2"/>
        <end position="48"/>
    </location>
</feature>
<dbReference type="Pfam" id="PF12937">
    <property type="entry name" value="F-box-like"/>
    <property type="match status" value="1"/>
</dbReference>
<protein>
    <submittedName>
        <fullName evidence="4">F-box protein SKIP24 isoform X2</fullName>
    </submittedName>
</protein>
<evidence type="ECO:0000313" key="4">
    <source>
        <dbReference type="EMBL" id="KAF3330644.1"/>
    </source>
</evidence>
<dbReference type="EMBL" id="SWLB01000013">
    <property type="protein sequence ID" value="KAF3330644.1"/>
    <property type="molecule type" value="Genomic_DNA"/>
</dbReference>
<feature type="region of interest" description="Disordered" evidence="2">
    <location>
        <begin position="206"/>
        <end position="233"/>
    </location>
</feature>
<accession>A0A833VPX5</accession>
<dbReference type="Proteomes" id="UP000623129">
    <property type="component" value="Unassembled WGS sequence"/>
</dbReference>
<dbReference type="OrthoDB" id="3219396at2759"/>
<dbReference type="InterPro" id="IPR036047">
    <property type="entry name" value="F-box-like_dom_sf"/>
</dbReference>
<dbReference type="AlphaFoldDB" id="A0A833VPX5"/>
<comment type="caution">
    <text evidence="4">The sequence shown here is derived from an EMBL/GenBank/DDBJ whole genome shotgun (WGS) entry which is preliminary data.</text>
</comment>
<name>A0A833VPX5_9POAL</name>
<dbReference type="InterPro" id="IPR001810">
    <property type="entry name" value="F-box_dom"/>
</dbReference>
<dbReference type="SUPFAM" id="SSF81383">
    <property type="entry name" value="F-box domain"/>
    <property type="match status" value="1"/>
</dbReference>
<keyword evidence="1" id="KW-0175">Coiled coil</keyword>
<dbReference type="Gene3D" id="1.20.1280.50">
    <property type="match status" value="1"/>
</dbReference>
<evidence type="ECO:0000256" key="2">
    <source>
        <dbReference type="SAM" id="MobiDB-lite"/>
    </source>
</evidence>
<evidence type="ECO:0000256" key="1">
    <source>
        <dbReference type="SAM" id="Coils"/>
    </source>
</evidence>
<keyword evidence="5" id="KW-1185">Reference proteome</keyword>
<feature type="coiled-coil region" evidence="1">
    <location>
        <begin position="82"/>
        <end position="130"/>
    </location>
</feature>
<sequence>MAILPDEIWQRILEIGAETSRLDYRDLCCVSIASHRLNRLSLDPTLWAILLARDFPPSDPPPPPPSKSLYKTKFERDKARKLTQWKRRVLNAESQLAMCKNKLIDLESMIVQESQKLKAVAEEITNLETTRSASVALNVWQPEIVRGRQKQMVEQCTVSIESRLASLKMEFQVCKQQIATYHKAYNKEKQRFGEYEEAVRSLKYQPFPGDQSVPVKMRSKSRMKINRSKRHEN</sequence>
<evidence type="ECO:0000259" key="3">
    <source>
        <dbReference type="Pfam" id="PF12937"/>
    </source>
</evidence>
<reference evidence="4" key="1">
    <citation type="submission" date="2020-01" db="EMBL/GenBank/DDBJ databases">
        <title>Genome sequence of Kobresia littledalei, the first chromosome-level genome in the family Cyperaceae.</title>
        <authorList>
            <person name="Qu G."/>
        </authorList>
    </citation>
    <scope>NUCLEOTIDE SEQUENCE</scope>
    <source>
        <strain evidence="4">C.B.Clarke</strain>
        <tissue evidence="4">Leaf</tissue>
    </source>
</reference>
<feature type="compositionally biased region" description="Basic residues" evidence="2">
    <location>
        <begin position="217"/>
        <end position="233"/>
    </location>
</feature>
<proteinExistence type="predicted"/>
<gene>
    <name evidence="4" type="ORF">FCM35_KLT03998</name>
</gene>